<keyword evidence="3 9" id="KW-0813">Transport</keyword>
<evidence type="ECO:0000256" key="3">
    <source>
        <dbReference type="ARBA" id="ARBA00022448"/>
    </source>
</evidence>
<sequence length="536" mass="58219">MAMEATVPASPPAKYLSAGNTDRRKEIYEGKVTSFVVLSCMVAASGGILFGYDIGISGGVTATSSFLKRFFPHVYEKMQSDTHISNYCKFNSEILTSFTSSLYIAGLFASLFASHITERYGRRASILAGGTLFLAGSAVGGTAVSVGMLILARILLGFGIGFTNQSIPLYLSEMSPARYRGALTGGFDIFVSFGVLVANLVNYGTQKITAGWGWRISLSLAALPATLLIIGALFLPETPSNLIHRRGGDLREARSVLQKIRGTTDVEKELEDLATAVAAASKAAAEEHPFSRIFRRNYRPHLVMALFIPFFQQVTGINAVNFYAPVMFRIIGQKESASLMSAVITRCISLSCTVLASLFAVDRLGRRVLFIFGGAVMAASHLVLGGLLAGELHDHGSVSSMVAYLVLIMVCVFVGSFGWSWGPLAWLVTSEIFPLEIRSAGQSIQVAVNFLSTFAVAQSVLEMLCFLRFGIFFLFGVFVMVMTVFVFFLLPETKGIPLDQMGGVWRQHWYWKRFVAVDGGGDRVAAEGTEEEEETI</sequence>
<dbReference type="PROSITE" id="PS50850">
    <property type="entry name" value="MFS"/>
    <property type="match status" value="1"/>
</dbReference>
<organism evidence="12 13">
    <name type="scientific">Platanthera zijinensis</name>
    <dbReference type="NCBI Taxonomy" id="2320716"/>
    <lineage>
        <taxon>Eukaryota</taxon>
        <taxon>Viridiplantae</taxon>
        <taxon>Streptophyta</taxon>
        <taxon>Embryophyta</taxon>
        <taxon>Tracheophyta</taxon>
        <taxon>Spermatophyta</taxon>
        <taxon>Magnoliopsida</taxon>
        <taxon>Liliopsida</taxon>
        <taxon>Asparagales</taxon>
        <taxon>Orchidaceae</taxon>
        <taxon>Orchidoideae</taxon>
        <taxon>Orchideae</taxon>
        <taxon>Orchidinae</taxon>
        <taxon>Platanthera</taxon>
    </lineage>
</organism>
<dbReference type="InterPro" id="IPR005829">
    <property type="entry name" value="Sugar_transporter_CS"/>
</dbReference>
<evidence type="ECO:0000256" key="4">
    <source>
        <dbReference type="ARBA" id="ARBA00022597"/>
    </source>
</evidence>
<feature type="domain" description="Major facilitator superfamily (MFS) profile" evidence="11">
    <location>
        <begin position="39"/>
        <end position="494"/>
    </location>
</feature>
<keyword evidence="4" id="KW-0762">Sugar transport</keyword>
<feature type="transmembrane region" description="Helical" evidence="10">
    <location>
        <begin position="94"/>
        <end position="113"/>
    </location>
</feature>
<dbReference type="GO" id="GO:0015293">
    <property type="term" value="F:symporter activity"/>
    <property type="evidence" value="ECO:0007669"/>
    <property type="project" value="UniProtKB-KW"/>
</dbReference>
<name>A0AAP0BJS5_9ASPA</name>
<evidence type="ECO:0000313" key="13">
    <source>
        <dbReference type="Proteomes" id="UP001418222"/>
    </source>
</evidence>
<evidence type="ECO:0000256" key="7">
    <source>
        <dbReference type="ARBA" id="ARBA00022989"/>
    </source>
</evidence>
<dbReference type="PANTHER" id="PTHR23500:SF30">
    <property type="entry name" value="SUGAR TRANSPORT PROTEIN 3"/>
    <property type="match status" value="1"/>
</dbReference>
<comment type="subcellular location">
    <subcellularLocation>
        <location evidence="1">Membrane</location>
        <topology evidence="1">Multi-pass membrane protein</topology>
    </subcellularLocation>
</comment>
<dbReference type="PROSITE" id="PS00217">
    <property type="entry name" value="SUGAR_TRANSPORT_2"/>
    <property type="match status" value="1"/>
</dbReference>
<feature type="transmembrane region" description="Helical" evidence="10">
    <location>
        <begin position="467"/>
        <end position="490"/>
    </location>
</feature>
<dbReference type="InterPro" id="IPR045262">
    <property type="entry name" value="STP/PLT_plant"/>
</dbReference>
<feature type="transmembrane region" description="Helical" evidence="10">
    <location>
        <begin position="216"/>
        <end position="236"/>
    </location>
</feature>
<comment type="caution">
    <text evidence="12">The sequence shown here is derived from an EMBL/GenBank/DDBJ whole genome shotgun (WGS) entry which is preliminary data.</text>
</comment>
<feature type="transmembrane region" description="Helical" evidence="10">
    <location>
        <begin position="302"/>
        <end position="323"/>
    </location>
</feature>
<reference evidence="12 13" key="1">
    <citation type="journal article" date="2022" name="Nat. Plants">
        <title>Genomes of leafy and leafless Platanthera orchids illuminate the evolution of mycoheterotrophy.</title>
        <authorList>
            <person name="Li M.H."/>
            <person name="Liu K.W."/>
            <person name="Li Z."/>
            <person name="Lu H.C."/>
            <person name="Ye Q.L."/>
            <person name="Zhang D."/>
            <person name="Wang J.Y."/>
            <person name="Li Y.F."/>
            <person name="Zhong Z.M."/>
            <person name="Liu X."/>
            <person name="Yu X."/>
            <person name="Liu D.K."/>
            <person name="Tu X.D."/>
            <person name="Liu B."/>
            <person name="Hao Y."/>
            <person name="Liao X.Y."/>
            <person name="Jiang Y.T."/>
            <person name="Sun W.H."/>
            <person name="Chen J."/>
            <person name="Chen Y.Q."/>
            <person name="Ai Y."/>
            <person name="Zhai J.W."/>
            <person name="Wu S.S."/>
            <person name="Zhou Z."/>
            <person name="Hsiao Y.Y."/>
            <person name="Wu W.L."/>
            <person name="Chen Y.Y."/>
            <person name="Lin Y.F."/>
            <person name="Hsu J.L."/>
            <person name="Li C.Y."/>
            <person name="Wang Z.W."/>
            <person name="Zhao X."/>
            <person name="Zhong W.Y."/>
            <person name="Ma X.K."/>
            <person name="Ma L."/>
            <person name="Huang J."/>
            <person name="Chen G.Z."/>
            <person name="Huang M.Z."/>
            <person name="Huang L."/>
            <person name="Peng D.H."/>
            <person name="Luo Y.B."/>
            <person name="Zou S.Q."/>
            <person name="Chen S.P."/>
            <person name="Lan S."/>
            <person name="Tsai W.C."/>
            <person name="Van de Peer Y."/>
            <person name="Liu Z.J."/>
        </authorList>
    </citation>
    <scope>NUCLEOTIDE SEQUENCE [LARGE SCALE GENOMIC DNA]</scope>
    <source>
        <strain evidence="12">Lor287</strain>
    </source>
</reference>
<proteinExistence type="inferred from homology"/>
<evidence type="ECO:0000259" key="11">
    <source>
        <dbReference type="PROSITE" id="PS50850"/>
    </source>
</evidence>
<keyword evidence="8 10" id="KW-0472">Membrane</keyword>
<evidence type="ECO:0000256" key="2">
    <source>
        <dbReference type="ARBA" id="ARBA00010992"/>
    </source>
</evidence>
<dbReference type="InterPro" id="IPR020846">
    <property type="entry name" value="MFS_dom"/>
</dbReference>
<dbReference type="InterPro" id="IPR003663">
    <property type="entry name" value="Sugar/inositol_transpt"/>
</dbReference>
<gene>
    <name evidence="12" type="primary">HEX6</name>
    <name evidence="12" type="ORF">KSP39_PZI009741</name>
</gene>
<protein>
    <submittedName>
        <fullName evidence="12">Hexose carrier protein HEX6</fullName>
    </submittedName>
</protein>
<dbReference type="Pfam" id="PF00083">
    <property type="entry name" value="Sugar_tr"/>
    <property type="match status" value="1"/>
</dbReference>
<feature type="transmembrane region" description="Helical" evidence="10">
    <location>
        <begin position="401"/>
        <end position="428"/>
    </location>
</feature>
<dbReference type="PRINTS" id="PR00171">
    <property type="entry name" value="SUGRTRNSPORT"/>
</dbReference>
<keyword evidence="7 10" id="KW-1133">Transmembrane helix</keyword>
<evidence type="ECO:0000256" key="1">
    <source>
        <dbReference type="ARBA" id="ARBA00004141"/>
    </source>
</evidence>
<dbReference type="NCBIfam" id="TIGR00879">
    <property type="entry name" value="SP"/>
    <property type="match status" value="1"/>
</dbReference>
<comment type="similarity">
    <text evidence="2 9">Belongs to the major facilitator superfamily. Sugar transporter (TC 2.A.1.1) family.</text>
</comment>
<feature type="transmembrane region" description="Helical" evidence="10">
    <location>
        <begin position="125"/>
        <end position="144"/>
    </location>
</feature>
<dbReference type="InterPro" id="IPR005828">
    <property type="entry name" value="MFS_sugar_transport-like"/>
</dbReference>
<feature type="transmembrane region" description="Helical" evidence="10">
    <location>
        <begin position="150"/>
        <end position="171"/>
    </location>
</feature>
<dbReference type="PROSITE" id="PS00216">
    <property type="entry name" value="SUGAR_TRANSPORT_1"/>
    <property type="match status" value="1"/>
</dbReference>
<dbReference type="FunFam" id="1.20.1250.20:FF:000002">
    <property type="entry name" value="Sugar transport protein 13"/>
    <property type="match status" value="1"/>
</dbReference>
<feature type="transmembrane region" description="Helical" evidence="10">
    <location>
        <begin position="368"/>
        <end position="389"/>
    </location>
</feature>
<dbReference type="InterPro" id="IPR044778">
    <property type="entry name" value="MFS_STP/MST-like_plant"/>
</dbReference>
<evidence type="ECO:0000256" key="6">
    <source>
        <dbReference type="ARBA" id="ARBA00022847"/>
    </source>
</evidence>
<keyword evidence="5 10" id="KW-0812">Transmembrane</keyword>
<evidence type="ECO:0000313" key="12">
    <source>
        <dbReference type="EMBL" id="KAK8941377.1"/>
    </source>
</evidence>
<accession>A0AAP0BJS5</accession>
<dbReference type="AlphaFoldDB" id="A0AAP0BJS5"/>
<feature type="transmembrane region" description="Helical" evidence="10">
    <location>
        <begin position="343"/>
        <end position="361"/>
    </location>
</feature>
<dbReference type="PANTHER" id="PTHR23500">
    <property type="entry name" value="SOLUTE CARRIER FAMILY 2, FACILITATED GLUCOSE TRANSPORTER"/>
    <property type="match status" value="1"/>
</dbReference>
<evidence type="ECO:0000256" key="8">
    <source>
        <dbReference type="ARBA" id="ARBA00023136"/>
    </source>
</evidence>
<evidence type="ECO:0000256" key="9">
    <source>
        <dbReference type="RuleBase" id="RU003346"/>
    </source>
</evidence>
<dbReference type="Gene3D" id="1.20.1250.20">
    <property type="entry name" value="MFS general substrate transporter like domains"/>
    <property type="match status" value="1"/>
</dbReference>
<evidence type="ECO:0000256" key="5">
    <source>
        <dbReference type="ARBA" id="ARBA00022692"/>
    </source>
</evidence>
<dbReference type="CDD" id="cd17361">
    <property type="entry name" value="MFS_STP"/>
    <property type="match status" value="1"/>
</dbReference>
<keyword evidence="6" id="KW-0769">Symport</keyword>
<dbReference type="InterPro" id="IPR036259">
    <property type="entry name" value="MFS_trans_sf"/>
</dbReference>
<dbReference type="SUPFAM" id="SSF103473">
    <property type="entry name" value="MFS general substrate transporter"/>
    <property type="match status" value="1"/>
</dbReference>
<feature type="transmembrane region" description="Helical" evidence="10">
    <location>
        <begin position="183"/>
        <end position="204"/>
    </location>
</feature>
<dbReference type="EMBL" id="JBBWWQ010000008">
    <property type="protein sequence ID" value="KAK8941377.1"/>
    <property type="molecule type" value="Genomic_DNA"/>
</dbReference>
<dbReference type="GO" id="GO:0016020">
    <property type="term" value="C:membrane"/>
    <property type="evidence" value="ECO:0007669"/>
    <property type="project" value="UniProtKB-SubCell"/>
</dbReference>
<evidence type="ECO:0000256" key="10">
    <source>
        <dbReference type="SAM" id="Phobius"/>
    </source>
</evidence>
<keyword evidence="13" id="KW-1185">Reference proteome</keyword>
<feature type="transmembrane region" description="Helical" evidence="10">
    <location>
        <begin position="32"/>
        <end position="52"/>
    </location>
</feature>
<dbReference type="GO" id="GO:0015145">
    <property type="term" value="F:monosaccharide transmembrane transporter activity"/>
    <property type="evidence" value="ECO:0007669"/>
    <property type="project" value="InterPro"/>
</dbReference>
<dbReference type="Proteomes" id="UP001418222">
    <property type="component" value="Unassembled WGS sequence"/>
</dbReference>